<accession>A0A3M3KDY0</accession>
<gene>
    <name evidence="9" type="ORF">ALQ64_05346</name>
</gene>
<comment type="caution">
    <text evidence="9">The sequence shown here is derived from an EMBL/GenBank/DDBJ whole genome shotgun (WGS) entry which is preliminary data.</text>
</comment>
<evidence type="ECO:0000313" key="10">
    <source>
        <dbReference type="Proteomes" id="UP000281372"/>
    </source>
</evidence>
<evidence type="ECO:0000256" key="1">
    <source>
        <dbReference type="ARBA" id="ARBA00001933"/>
    </source>
</evidence>
<evidence type="ECO:0000256" key="5">
    <source>
        <dbReference type="ARBA" id="ARBA00022679"/>
    </source>
</evidence>
<dbReference type="FunFam" id="3.40.640.10:FF:000015">
    <property type="entry name" value="Aspartate aminotransferase"/>
    <property type="match status" value="1"/>
</dbReference>
<feature type="domain" description="Aminotransferase class I/classII large" evidence="8">
    <location>
        <begin position="89"/>
        <end position="454"/>
    </location>
</feature>
<dbReference type="Pfam" id="PF00155">
    <property type="entry name" value="Aminotran_1_2"/>
    <property type="match status" value="1"/>
</dbReference>
<evidence type="ECO:0000259" key="8">
    <source>
        <dbReference type="Pfam" id="PF00155"/>
    </source>
</evidence>
<evidence type="ECO:0000313" key="9">
    <source>
        <dbReference type="EMBL" id="RMN21217.1"/>
    </source>
</evidence>
<dbReference type="InterPro" id="IPR015422">
    <property type="entry name" value="PyrdxlP-dep_Trfase_small"/>
</dbReference>
<dbReference type="GO" id="GO:0042802">
    <property type="term" value="F:identical protein binding"/>
    <property type="evidence" value="ECO:0007669"/>
    <property type="project" value="TreeGrafter"/>
</dbReference>
<proteinExistence type="inferred from homology"/>
<dbReference type="PANTHER" id="PTHR11879">
    <property type="entry name" value="ASPARTATE AMINOTRANSFERASE"/>
    <property type="match status" value="1"/>
</dbReference>
<organism evidence="9 10">
    <name type="scientific">Pseudomonas cannabina</name>
    <dbReference type="NCBI Taxonomy" id="86840"/>
    <lineage>
        <taxon>Bacteria</taxon>
        <taxon>Pseudomonadati</taxon>
        <taxon>Pseudomonadota</taxon>
        <taxon>Gammaproteobacteria</taxon>
        <taxon>Pseudomonadales</taxon>
        <taxon>Pseudomonadaceae</taxon>
        <taxon>Pseudomonas</taxon>
    </lineage>
</organism>
<dbReference type="InterPro" id="IPR004839">
    <property type="entry name" value="Aminotransferase_I/II_large"/>
</dbReference>
<dbReference type="SUPFAM" id="SSF53383">
    <property type="entry name" value="PLP-dependent transferases"/>
    <property type="match status" value="1"/>
</dbReference>
<dbReference type="GO" id="GO:0030170">
    <property type="term" value="F:pyridoxal phosphate binding"/>
    <property type="evidence" value="ECO:0007669"/>
    <property type="project" value="InterPro"/>
</dbReference>
<dbReference type="InterPro" id="IPR000796">
    <property type="entry name" value="Asp_trans"/>
</dbReference>
<evidence type="ECO:0000256" key="6">
    <source>
        <dbReference type="ARBA" id="ARBA00022898"/>
    </source>
</evidence>
<dbReference type="EC" id="2.6.1.-" evidence="7"/>
<evidence type="ECO:0000256" key="7">
    <source>
        <dbReference type="RuleBase" id="RU000481"/>
    </source>
</evidence>
<dbReference type="PRINTS" id="PR00799">
    <property type="entry name" value="TRANSAMINASE"/>
</dbReference>
<dbReference type="NCBIfam" id="NF006719">
    <property type="entry name" value="PRK09257.1"/>
    <property type="match status" value="1"/>
</dbReference>
<comment type="cofactor">
    <cofactor evidence="1 7">
        <name>pyridoxal 5'-phosphate</name>
        <dbReference type="ChEBI" id="CHEBI:597326"/>
    </cofactor>
</comment>
<evidence type="ECO:0000256" key="3">
    <source>
        <dbReference type="ARBA" id="ARBA00011738"/>
    </source>
</evidence>
<dbReference type="AlphaFoldDB" id="A0A3M3KDY0"/>
<dbReference type="InterPro" id="IPR015421">
    <property type="entry name" value="PyrdxlP-dep_Trfase_major"/>
</dbReference>
<reference evidence="9 10" key="1">
    <citation type="submission" date="2018-08" db="EMBL/GenBank/DDBJ databases">
        <title>Recombination of ecologically and evolutionarily significant loci maintains genetic cohesion in the Pseudomonas syringae species complex.</title>
        <authorList>
            <person name="Dillon M."/>
            <person name="Thakur S."/>
            <person name="Almeida R.N.D."/>
            <person name="Weir B.S."/>
            <person name="Guttman D.S."/>
        </authorList>
    </citation>
    <scope>NUCLEOTIDE SEQUENCE [LARGE SCALE GENOMIC DNA]</scope>
    <source>
        <strain evidence="9 10">ICMP 2821</strain>
    </source>
</reference>
<comment type="subunit">
    <text evidence="3">Homodimer.</text>
</comment>
<name>A0A3M3KDY0_PSECA</name>
<evidence type="ECO:0000256" key="2">
    <source>
        <dbReference type="ARBA" id="ARBA00007441"/>
    </source>
</evidence>
<keyword evidence="4 7" id="KW-0032">Aminotransferase</keyword>
<dbReference type="Proteomes" id="UP000281372">
    <property type="component" value="Unassembled WGS sequence"/>
</dbReference>
<protein>
    <recommendedName>
        <fullName evidence="7">Aminotransferase</fullName>
        <ecNumber evidence="7">2.6.1.-</ecNumber>
    </recommendedName>
</protein>
<dbReference type="Gene3D" id="3.90.1150.10">
    <property type="entry name" value="Aspartate Aminotransferase, domain 1"/>
    <property type="match status" value="1"/>
</dbReference>
<dbReference type="GO" id="GO:0005829">
    <property type="term" value="C:cytosol"/>
    <property type="evidence" value="ECO:0007669"/>
    <property type="project" value="TreeGrafter"/>
</dbReference>
<dbReference type="PROSITE" id="PS00105">
    <property type="entry name" value="AA_TRANSFER_CLASS_1"/>
    <property type="match status" value="1"/>
</dbReference>
<dbReference type="Gene3D" id="3.40.640.10">
    <property type="entry name" value="Type I PLP-dependent aspartate aminotransferase-like (Major domain)"/>
    <property type="match status" value="1"/>
</dbReference>
<evidence type="ECO:0000256" key="4">
    <source>
        <dbReference type="ARBA" id="ARBA00022576"/>
    </source>
</evidence>
<dbReference type="GO" id="GO:0033585">
    <property type="term" value="P:L-phenylalanine biosynthetic process from chorismate via phenylpyruvate"/>
    <property type="evidence" value="ECO:0007669"/>
    <property type="project" value="TreeGrafter"/>
</dbReference>
<dbReference type="EMBL" id="RBOW01000840">
    <property type="protein sequence ID" value="RMN21217.1"/>
    <property type="molecule type" value="Genomic_DNA"/>
</dbReference>
<comment type="similarity">
    <text evidence="2 7">Belongs to the class-I pyridoxal-phosphate-dependent aminotransferase family.</text>
</comment>
<dbReference type="InterPro" id="IPR015424">
    <property type="entry name" value="PyrdxlP-dep_Trfase"/>
</dbReference>
<dbReference type="GO" id="GO:0004838">
    <property type="term" value="F:L-tyrosine-2-oxoglutarate transaminase activity"/>
    <property type="evidence" value="ECO:0007669"/>
    <property type="project" value="TreeGrafter"/>
</dbReference>
<dbReference type="CDD" id="cd00609">
    <property type="entry name" value="AAT_like"/>
    <property type="match status" value="1"/>
</dbReference>
<keyword evidence="5 7" id="KW-0808">Transferase</keyword>
<sequence>MEVLTERTFCKYAQKPAKNPPRPVARRGDALYTSPCLRTASAHRAAACSPFPLFIKSRRTMSLFSAVEMAPRDPILGINEAFNADTRTTKVNLGVGVYCDEDGRIPLLRAVAEAEKIRVAQHAPRGYLPIDGIAAYDQAVQKLLLGADSSLIASGRVLTTQSVGGTGALKIGADFLKQLLPNAVVAISDPSWENHRALFETAGFPVQNYRYYDAATHDVNRTGMLEDLHNLPNNSVVVLHACCHNPTGVDLSLDDWKKVLEVVKAKGHVPFLDMAYQGFGQGIQEDALAVRLFAESGLTFFASSSFSKSLSLYGERVGALSIITESKEETARVLSQVKRVIRTNYSNPPTHGAIISAAVLNDPALRAMWEEELGEMRVRIQGMRKAMVERLADNPAGQDFSFVDRQCGMFSYSGLTAAQAQRLRSEFGIYALDTGRICVAALNQKNIDVVCEAIKKVL</sequence>
<keyword evidence="6" id="KW-0663">Pyridoxal phosphate</keyword>
<dbReference type="PANTHER" id="PTHR11879:SF37">
    <property type="entry name" value="AROMATIC-AMINO-ACID AMINOTRANSFERASE"/>
    <property type="match status" value="1"/>
</dbReference>
<dbReference type="FunFam" id="3.90.1150.10:FF:000001">
    <property type="entry name" value="Aspartate aminotransferase"/>
    <property type="match status" value="1"/>
</dbReference>
<dbReference type="InterPro" id="IPR004838">
    <property type="entry name" value="NHTrfase_class1_PyrdxlP-BS"/>
</dbReference>